<reference evidence="2 3" key="1">
    <citation type="submission" date="2016-11" db="EMBL/GenBank/DDBJ databases">
        <authorList>
            <person name="Jaros S."/>
            <person name="Januszkiewicz K."/>
            <person name="Wedrychowicz H."/>
        </authorList>
    </citation>
    <scope>NUCLEOTIDE SEQUENCE [LARGE SCALE GENOMIC DNA]</scope>
    <source>
        <strain evidence="2 3">DSM 44523</strain>
    </source>
</reference>
<proteinExistence type="predicted"/>
<name>A0A1M5P1H1_STRHI</name>
<feature type="transmembrane region" description="Helical" evidence="1">
    <location>
        <begin position="150"/>
        <end position="169"/>
    </location>
</feature>
<evidence type="ECO:0000313" key="3">
    <source>
        <dbReference type="Proteomes" id="UP000184501"/>
    </source>
</evidence>
<keyword evidence="1" id="KW-0812">Transmembrane</keyword>
<dbReference type="Pfam" id="PF24686">
    <property type="entry name" value="FLQE3_permease"/>
    <property type="match status" value="1"/>
</dbReference>
<evidence type="ECO:0000313" key="2">
    <source>
        <dbReference type="EMBL" id="SHG95650.1"/>
    </source>
</evidence>
<feature type="transmembrane region" description="Helical" evidence="1">
    <location>
        <begin position="50"/>
        <end position="69"/>
    </location>
</feature>
<protein>
    <submittedName>
        <fullName evidence="2">Fluoroquinolone transport system permease protein</fullName>
    </submittedName>
</protein>
<keyword evidence="3" id="KW-1185">Reference proteome</keyword>
<evidence type="ECO:0000256" key="1">
    <source>
        <dbReference type="SAM" id="Phobius"/>
    </source>
</evidence>
<feature type="transmembrane region" description="Helical" evidence="1">
    <location>
        <begin position="121"/>
        <end position="144"/>
    </location>
</feature>
<sequence>MSRAAGVLRLEITTQWRYRFTHAAVISGVLWLALLLPLPGELRSVAEPYVVLGDLTIVGFFFIAASVFFEKGERTLHALVASPVRFAEYLSAKLVTLTALSALLAVFVATVTHGADYHLPALLLGAVFGTPLLLLTSFVTSLPFPSVSDWFMPSVVPLTLLNLPILHYSGLVESSWFYLVPTQGPLLMLGAAFHQKSPELWQVGYAVVYPTLFALGLFWLARRVFDRYVVARTGGA</sequence>
<feature type="transmembrane region" description="Helical" evidence="1">
    <location>
        <begin position="20"/>
        <end position="38"/>
    </location>
</feature>
<gene>
    <name evidence="2" type="ORF">SAMN05444320_11738</name>
</gene>
<dbReference type="OrthoDB" id="3619398at2"/>
<dbReference type="Proteomes" id="UP000184501">
    <property type="component" value="Unassembled WGS sequence"/>
</dbReference>
<accession>A0A1M5P1H1</accession>
<dbReference type="STRING" id="2017.SAMN05444320_11738"/>
<keyword evidence="1" id="KW-0472">Membrane</keyword>
<dbReference type="EMBL" id="FQVN01000017">
    <property type="protein sequence ID" value="SHG95650.1"/>
    <property type="molecule type" value="Genomic_DNA"/>
</dbReference>
<feature type="transmembrane region" description="Helical" evidence="1">
    <location>
        <begin position="200"/>
        <end position="221"/>
    </location>
</feature>
<dbReference type="InterPro" id="IPR056926">
    <property type="entry name" value="FLQE3_permease"/>
</dbReference>
<organism evidence="2 3">
    <name type="scientific">Streptoalloteichus hindustanus</name>
    <dbReference type="NCBI Taxonomy" id="2017"/>
    <lineage>
        <taxon>Bacteria</taxon>
        <taxon>Bacillati</taxon>
        <taxon>Actinomycetota</taxon>
        <taxon>Actinomycetes</taxon>
        <taxon>Pseudonocardiales</taxon>
        <taxon>Pseudonocardiaceae</taxon>
        <taxon>Streptoalloteichus</taxon>
    </lineage>
</organism>
<keyword evidence="1" id="KW-1133">Transmembrane helix</keyword>
<dbReference type="RefSeq" id="WP_073489785.1">
    <property type="nucleotide sequence ID" value="NZ_FQVN01000017.1"/>
</dbReference>
<feature type="transmembrane region" description="Helical" evidence="1">
    <location>
        <begin position="89"/>
        <end position="109"/>
    </location>
</feature>
<dbReference type="AlphaFoldDB" id="A0A1M5P1H1"/>